<name>A0ABP1D533_9APHY</name>
<keyword evidence="2" id="KW-1185">Reference proteome</keyword>
<evidence type="ECO:0000313" key="2">
    <source>
        <dbReference type="Proteomes" id="UP001497453"/>
    </source>
</evidence>
<evidence type="ECO:0000313" key="1">
    <source>
        <dbReference type="EMBL" id="CAL1702966.1"/>
    </source>
</evidence>
<organism evidence="1 2">
    <name type="scientific">Somion occarium</name>
    <dbReference type="NCBI Taxonomy" id="3059160"/>
    <lineage>
        <taxon>Eukaryota</taxon>
        <taxon>Fungi</taxon>
        <taxon>Dikarya</taxon>
        <taxon>Basidiomycota</taxon>
        <taxon>Agaricomycotina</taxon>
        <taxon>Agaricomycetes</taxon>
        <taxon>Polyporales</taxon>
        <taxon>Cerrenaceae</taxon>
        <taxon>Somion</taxon>
    </lineage>
</organism>
<reference evidence="2" key="1">
    <citation type="submission" date="2024-04" db="EMBL/GenBank/DDBJ databases">
        <authorList>
            <person name="Shaw F."/>
            <person name="Minotto A."/>
        </authorList>
    </citation>
    <scope>NUCLEOTIDE SEQUENCE [LARGE SCALE GENOMIC DNA]</scope>
</reference>
<sequence>MSDAQIIQRVKDAKATIEADFQRADVIFDALLNSSQYPEDLKKVVKSLKSDNDILKNSFQSDQIETAFDHSAWVSAVVRDFINKDYSALVNDKTPLEDRKKIAEQDISRFSEGFNRFKWAREDFAPFPAKVTTYVDKVTTQFKRYKLDALANEFVKLFSNVPDSLTAFDVIFFIAELNTEAAVVGLQTANKQENNAAFKAEVDKVLNNLRPFKTLLKDFEEVLKPGQGQ</sequence>
<proteinExistence type="predicted"/>
<dbReference type="EMBL" id="OZ037945">
    <property type="protein sequence ID" value="CAL1702966.1"/>
    <property type="molecule type" value="Genomic_DNA"/>
</dbReference>
<dbReference type="Proteomes" id="UP001497453">
    <property type="component" value="Chromosome 2"/>
</dbReference>
<accession>A0ABP1D533</accession>
<protein>
    <submittedName>
        <fullName evidence="1">Uncharacterized protein</fullName>
    </submittedName>
</protein>
<gene>
    <name evidence="1" type="ORF">GFSPODELE1_LOCUS4332</name>
</gene>